<comment type="caution">
    <text evidence="2">The sequence shown here is derived from an EMBL/GenBank/DDBJ whole genome shotgun (WGS) entry which is preliminary data.</text>
</comment>
<feature type="signal peptide" evidence="1">
    <location>
        <begin position="1"/>
        <end position="24"/>
    </location>
</feature>
<accession>A0A2T1A3S2</accession>
<reference evidence="2 3" key="1">
    <citation type="submission" date="2018-03" db="EMBL/GenBank/DDBJ databases">
        <title>Genomic Encyclopedia of Archaeal and Bacterial Type Strains, Phase II (KMG-II): from individual species to whole genera.</title>
        <authorList>
            <person name="Goeker M."/>
        </authorList>
    </citation>
    <scope>NUCLEOTIDE SEQUENCE [LARGE SCALE GENOMIC DNA]</scope>
    <source>
        <strain evidence="2 3">DSM 25328</strain>
    </source>
</reference>
<dbReference type="RefSeq" id="WP_106165596.1">
    <property type="nucleotide sequence ID" value="NZ_JBLWXK010000031.1"/>
</dbReference>
<evidence type="ECO:0000256" key="1">
    <source>
        <dbReference type="SAM" id="SignalP"/>
    </source>
</evidence>
<proteinExistence type="predicted"/>
<dbReference type="Proteomes" id="UP000237718">
    <property type="component" value="Unassembled WGS sequence"/>
</dbReference>
<evidence type="ECO:0008006" key="4">
    <source>
        <dbReference type="Google" id="ProtNLM"/>
    </source>
</evidence>
<evidence type="ECO:0000313" key="3">
    <source>
        <dbReference type="Proteomes" id="UP000237718"/>
    </source>
</evidence>
<gene>
    <name evidence="2" type="ORF">CLV89_12920</name>
</gene>
<dbReference type="AlphaFoldDB" id="A0A2T1A3S2"/>
<protein>
    <recommendedName>
        <fullName evidence="4">LVIVD repeat-containing protein</fullName>
    </recommendedName>
</protein>
<feature type="chain" id="PRO_5015499906" description="LVIVD repeat-containing protein" evidence="1">
    <location>
        <begin position="25"/>
        <end position="583"/>
    </location>
</feature>
<dbReference type="EMBL" id="PVUF01000029">
    <property type="protein sequence ID" value="PRZ43271.1"/>
    <property type="molecule type" value="Genomic_DNA"/>
</dbReference>
<dbReference type="OrthoDB" id="8375at2"/>
<organism evidence="2 3">
    <name type="scientific">Tritonibacter scottomollicae</name>
    <name type="common">Epibacterium scottomollicae</name>
    <dbReference type="NCBI Taxonomy" id="483013"/>
    <lineage>
        <taxon>Bacteria</taxon>
        <taxon>Pseudomonadati</taxon>
        <taxon>Pseudomonadota</taxon>
        <taxon>Alphaproteobacteria</taxon>
        <taxon>Rhodobacterales</taxon>
        <taxon>Paracoccaceae</taxon>
        <taxon>Tritonibacter</taxon>
    </lineage>
</organism>
<evidence type="ECO:0000313" key="2">
    <source>
        <dbReference type="EMBL" id="PRZ43271.1"/>
    </source>
</evidence>
<sequence>MPEFHHLPVSLTLAASLLASAAYAAGGGGGEPGVIDIRDPIVQRWFEATPHNPPALPEPGRDYGLIGEGGAFVAPDAAPLSSWAPNFPGQLDGWDQNSYAKNVDVLAFYPTVTSPWHAWANAVDMDGKRYLYTHDRDYMRVLDITDPANAVEVYSDGGVWGPEGSSEEFDSKSVTEYFGGLTIVWHAGLQKHVAVASYEIGRFGVMGRKSEDPEGVALVRNYTSLKGFRVYEMNGPTPDDWTMIAERTTDRANPDAPIGAQQGSGSLDAPAWTGGRYMVLSAAPDDSFALTEYPDYVHSPGYQIWDMRDPADPVFVSQLSVPGQDIDNAADLAAYLENPRAGNRTSWMGSRNPLALPVPIEDGGTLGFGGMGGLGFWTFDVSDPANPTPLGDLQVAPSYAGTEFDNVDVSQYARTGHVFSNGYPMNSNCYEPYKDIFSIDVSDPTKPAVAATFPRPQPPAEAGFTDYCQRGGSFGPKRSGGIDQPGGGRDGVVVYAFYNAGIQIFDVEDPTKPEISGYYVPAFPTADEVPDWTFDNAVFAVFVEYDRNIIWAFAVNGVYALTSPLLGEPLTRLPDAPWPPRER</sequence>
<name>A0A2T1A3S2_TRISK</name>
<keyword evidence="1" id="KW-0732">Signal</keyword>